<dbReference type="RefSeq" id="WP_053013272.1">
    <property type="nucleotide sequence ID" value="NZ_CP011371.1"/>
</dbReference>
<dbReference type="STRING" id="413882.AAW51_0517"/>
<dbReference type="Pfam" id="PF13699">
    <property type="entry name" value="eCIS_core"/>
    <property type="match status" value="1"/>
</dbReference>
<evidence type="ECO:0000313" key="3">
    <source>
        <dbReference type="Proteomes" id="UP000035352"/>
    </source>
</evidence>
<proteinExistence type="predicted"/>
<protein>
    <recommendedName>
        <fullName evidence="1">eCIS core domain-containing protein</fullName>
    </recommendedName>
</protein>
<dbReference type="AlphaFoldDB" id="A0A0G3BGU0"/>
<gene>
    <name evidence="2" type="ORF">AAW51_0517</name>
</gene>
<keyword evidence="3" id="KW-1185">Reference proteome</keyword>
<name>A0A0G3BGU0_9BURK</name>
<organism evidence="2 3">
    <name type="scientific">Caldimonas brevitalea</name>
    <dbReference type="NCBI Taxonomy" id="413882"/>
    <lineage>
        <taxon>Bacteria</taxon>
        <taxon>Pseudomonadati</taxon>
        <taxon>Pseudomonadota</taxon>
        <taxon>Betaproteobacteria</taxon>
        <taxon>Burkholderiales</taxon>
        <taxon>Sphaerotilaceae</taxon>
        <taxon>Caldimonas</taxon>
    </lineage>
</organism>
<evidence type="ECO:0000259" key="1">
    <source>
        <dbReference type="Pfam" id="PF13699"/>
    </source>
</evidence>
<dbReference type="OrthoDB" id="9025522at2"/>
<dbReference type="InterPro" id="IPR025295">
    <property type="entry name" value="eCIS_core_dom"/>
</dbReference>
<evidence type="ECO:0000313" key="2">
    <source>
        <dbReference type="EMBL" id="AKJ27208.1"/>
    </source>
</evidence>
<sequence>MQTLSDLCFGAPDRGFPLPDRVRRPMEQLFGTNFEAVRIHIGSQPAALGVPAFNHGSDLYFAPGMFNPDTSDGRRLLGHELAHVRQQQQGRVPAGSDGAQVRWLVDFELEAEADRMGALAAGEPLLAPGPAPLVHGPGTFQWQAVQATLKFRGADGQVREYHDAEVAYRDILNNVSGGFHSFFLHVKREILPILREWISAQGGDDPQAWEARRKMGQQRHILEFGDYTNMARAVMGEFLSREALDGTETRLAGETRESPYIASHLAALLDKVRMKVSSPSAPKVLASLLDEKANLKLPYQPLYKKSGANIARVLKQPDAYYFEDRIITLHDVSDFLKSNFKSAVEVPPEQSKGTHFRINEFGKPEYSRSIISDTTDFRYKPGRGEPARYTLKEHSGFVMAARVQGMPIWAGPSFTTGRLMRMAEWAGARPQEYEALAWAIFAFWNQCYPPSSTWVHRFHEVMDMAHNWGVPFVPFTYPRAIPPNAGSLRSRL</sequence>
<reference evidence="2 3" key="1">
    <citation type="submission" date="2015-05" db="EMBL/GenBank/DDBJ databases">
        <authorList>
            <person name="Tang B."/>
            <person name="Yu Y."/>
        </authorList>
    </citation>
    <scope>NUCLEOTIDE SEQUENCE [LARGE SCALE GENOMIC DNA]</scope>
    <source>
        <strain evidence="2 3">DSM 7029</strain>
    </source>
</reference>
<dbReference type="Proteomes" id="UP000035352">
    <property type="component" value="Chromosome"/>
</dbReference>
<accession>A0A0G3BGU0</accession>
<dbReference type="EMBL" id="CP011371">
    <property type="protein sequence ID" value="AKJ27208.1"/>
    <property type="molecule type" value="Genomic_DNA"/>
</dbReference>
<dbReference type="KEGG" id="pbh:AAW51_0517"/>
<feature type="domain" description="eCIS core" evidence="1">
    <location>
        <begin position="17"/>
        <end position="90"/>
    </location>
</feature>